<name>A0AAW8Q235_VIBPH</name>
<comment type="caution">
    <text evidence="1">The sequence shown here is derived from an EMBL/GenBank/DDBJ whole genome shotgun (WGS) entry which is preliminary data.</text>
</comment>
<evidence type="ECO:0000313" key="1">
    <source>
        <dbReference type="EMBL" id="MDS1821340.1"/>
    </source>
</evidence>
<gene>
    <name evidence="1" type="ORF">QX249_11750</name>
</gene>
<protein>
    <submittedName>
        <fullName evidence="1">Uncharacterized protein</fullName>
    </submittedName>
</protein>
<organism evidence="1 2">
    <name type="scientific">Vibrio parahaemolyticus</name>
    <dbReference type="NCBI Taxonomy" id="670"/>
    <lineage>
        <taxon>Bacteria</taxon>
        <taxon>Pseudomonadati</taxon>
        <taxon>Pseudomonadota</taxon>
        <taxon>Gammaproteobacteria</taxon>
        <taxon>Vibrionales</taxon>
        <taxon>Vibrionaceae</taxon>
        <taxon>Vibrio</taxon>
    </lineage>
</organism>
<reference evidence="1" key="1">
    <citation type="submission" date="2023-06" db="EMBL/GenBank/DDBJ databases">
        <title>Genomic Diversity of Vibrio spp. and Metagenomic Analysis of Pathogens in Florida Gulf Coastal Waters Following Hurricane Ian.</title>
        <authorList>
            <person name="Brumfield K.D."/>
        </authorList>
    </citation>
    <scope>NUCLEOTIDE SEQUENCE</scope>
    <source>
        <strain evidence="1">WBS2B-138</strain>
    </source>
</reference>
<sequence length="156" mass="17640">MTFLDALLDKIASSDTFLDSFSQSMEKKDWGLVHIDNECLDFIASETYATEAKYREESTLDALITLNLPECGNKELVVMVGYNIGEGFIPFGYTSQIEYKPEKRLRVQIENALQGEELPTEHKELLNNHQDSLSALLSKVDEAQDFIESQNNLNGI</sequence>
<dbReference type="RefSeq" id="WP_311020218.1">
    <property type="nucleotide sequence ID" value="NZ_JAUHGG010000003.1"/>
</dbReference>
<proteinExistence type="predicted"/>
<dbReference type="Proteomes" id="UP001253193">
    <property type="component" value="Unassembled WGS sequence"/>
</dbReference>
<dbReference type="EMBL" id="JAUHGG010000003">
    <property type="protein sequence ID" value="MDS1821340.1"/>
    <property type="molecule type" value="Genomic_DNA"/>
</dbReference>
<evidence type="ECO:0000313" key="2">
    <source>
        <dbReference type="Proteomes" id="UP001253193"/>
    </source>
</evidence>
<dbReference type="AlphaFoldDB" id="A0AAW8Q235"/>
<accession>A0AAW8Q235</accession>